<dbReference type="PANTHER" id="PTHR40094:SF1">
    <property type="entry name" value="UBIQUITIN DOMAIN-CONTAINING PROTEIN"/>
    <property type="match status" value="1"/>
</dbReference>
<dbReference type="Pfam" id="PF17973">
    <property type="entry name" value="bMG10"/>
    <property type="match status" value="1"/>
</dbReference>
<evidence type="ECO:0000313" key="3">
    <source>
        <dbReference type="Proteomes" id="UP001220530"/>
    </source>
</evidence>
<dbReference type="PANTHER" id="PTHR40094">
    <property type="entry name" value="ALPHA-2-MACROGLOBULIN HOMOLOG"/>
    <property type="match status" value="1"/>
</dbReference>
<evidence type="ECO:0000313" key="2">
    <source>
        <dbReference type="EMBL" id="WDR03140.1"/>
    </source>
</evidence>
<protein>
    <recommendedName>
        <fullName evidence="1">Bacterial alpha-2-macroglobulin MG10 domain-containing protein</fullName>
    </recommendedName>
</protein>
<proteinExistence type="predicted"/>
<dbReference type="RefSeq" id="WP_282219542.1">
    <property type="nucleotide sequence ID" value="NZ_CP118246.1"/>
</dbReference>
<dbReference type="InterPro" id="IPR051802">
    <property type="entry name" value="YfhM-like"/>
</dbReference>
<organism evidence="2 3">
    <name type="scientific">Devosia algicola</name>
    <dbReference type="NCBI Taxonomy" id="3026418"/>
    <lineage>
        <taxon>Bacteria</taxon>
        <taxon>Pseudomonadati</taxon>
        <taxon>Pseudomonadota</taxon>
        <taxon>Alphaproteobacteria</taxon>
        <taxon>Hyphomicrobiales</taxon>
        <taxon>Devosiaceae</taxon>
        <taxon>Devosia</taxon>
    </lineage>
</organism>
<feature type="domain" description="Bacterial alpha-2-macroglobulin MG10" evidence="1">
    <location>
        <begin position="165"/>
        <end position="293"/>
    </location>
</feature>
<dbReference type="InterPro" id="IPR041246">
    <property type="entry name" value="Bact_MG10"/>
</dbReference>
<reference evidence="2 3" key="1">
    <citation type="submission" date="2023-02" db="EMBL/GenBank/DDBJ databases">
        <title>Devosia algicola sp. nov., isolated from the phycosphere of marine algae.</title>
        <authorList>
            <person name="Kim J.M."/>
            <person name="Lee J.K."/>
            <person name="Choi B.J."/>
            <person name="Bayburt H."/>
            <person name="Jeon C.O."/>
        </authorList>
    </citation>
    <scope>NUCLEOTIDE SEQUENCE [LARGE SCALE GENOMIC DNA]</scope>
    <source>
        <strain evidence="2 3">G20-9</strain>
    </source>
</reference>
<gene>
    <name evidence="2" type="ORF">PSQ19_02795</name>
</gene>
<keyword evidence="3" id="KW-1185">Reference proteome</keyword>
<dbReference type="Proteomes" id="UP001220530">
    <property type="component" value="Chromosome"/>
</dbReference>
<sequence>MQRHWPRLRLGAALALYGDNKRAAVAFSAAVARLDNTEADPGYRADYGSRLRDTAGVLALAAEFSPTSVDLVALARDVGTLRDAELYTSTQEDSWTLLAAAATGSETTEGAISLDGDALSAPLYRRYDRIGFVAHEIANTGDTDSEVNVTVSGYPTTQPAATSNGFTLSREYFLPDGSRVDPELTPIAQNTRLVVVLTIRPKNLGSGQYLVADPLPAGFEIENPDLSAGGGAADYRWLKLNQPNHVESRTDQYVAAFRYSAEQPSITTAYLVRAVSPGTFVLPGATVEDMYRPQFRANTAAGSLEVTATGP</sequence>
<evidence type="ECO:0000259" key="1">
    <source>
        <dbReference type="Pfam" id="PF17973"/>
    </source>
</evidence>
<name>A0ABY7YP89_9HYPH</name>
<dbReference type="EMBL" id="CP118246">
    <property type="protein sequence ID" value="WDR03140.1"/>
    <property type="molecule type" value="Genomic_DNA"/>
</dbReference>
<accession>A0ABY7YP89</accession>